<dbReference type="AlphaFoldDB" id="A0A7W8B271"/>
<dbReference type="EMBL" id="JACHJD010000022">
    <property type="protein sequence ID" value="MBB5108963.1"/>
    <property type="molecule type" value="Genomic_DNA"/>
</dbReference>
<name>A0A7W8B271_STRST</name>
<dbReference type="Proteomes" id="UP000549009">
    <property type="component" value="Unassembled WGS sequence"/>
</dbReference>
<evidence type="ECO:0000313" key="1">
    <source>
        <dbReference type="EMBL" id="MBB5108963.1"/>
    </source>
</evidence>
<keyword evidence="2" id="KW-1185">Reference proteome</keyword>
<reference evidence="1 2" key="1">
    <citation type="submission" date="2020-08" db="EMBL/GenBank/DDBJ databases">
        <title>Genomic Encyclopedia of Type Strains, Phase III (KMG-III): the genomes of soil and plant-associated and newly described type strains.</title>
        <authorList>
            <person name="Whitman W."/>
        </authorList>
    </citation>
    <scope>NUCLEOTIDE SEQUENCE [LARGE SCALE GENOMIC DNA]</scope>
    <source>
        <strain evidence="1 2">CECT 3146</strain>
    </source>
</reference>
<accession>A0A7W8B271</accession>
<protein>
    <submittedName>
        <fullName evidence="1">Uncharacterized protein</fullName>
    </submittedName>
</protein>
<gene>
    <name evidence="1" type="ORF">FHS40_008089</name>
</gene>
<proteinExistence type="predicted"/>
<comment type="caution">
    <text evidence="1">The sequence shown here is derived from an EMBL/GenBank/DDBJ whole genome shotgun (WGS) entry which is preliminary data.</text>
</comment>
<dbReference type="RefSeq" id="WP_184925883.1">
    <property type="nucleotide sequence ID" value="NZ_BMSQ01000025.1"/>
</dbReference>
<sequence>MSGQAKAMQAALMVLVLDLLHWLLPALVAHPMARLCAVEEERFATFAEPAARRSGRSGP</sequence>
<organism evidence="1 2">
    <name type="scientific">Streptomyces spectabilis</name>
    <dbReference type="NCBI Taxonomy" id="68270"/>
    <lineage>
        <taxon>Bacteria</taxon>
        <taxon>Bacillati</taxon>
        <taxon>Actinomycetota</taxon>
        <taxon>Actinomycetes</taxon>
        <taxon>Kitasatosporales</taxon>
        <taxon>Streptomycetaceae</taxon>
        <taxon>Streptomyces</taxon>
    </lineage>
</organism>
<evidence type="ECO:0000313" key="2">
    <source>
        <dbReference type="Proteomes" id="UP000549009"/>
    </source>
</evidence>